<evidence type="ECO:0000256" key="6">
    <source>
        <dbReference type="SAM" id="Phobius"/>
    </source>
</evidence>
<dbReference type="InterPro" id="IPR040399">
    <property type="entry name" value="TMEM35A/B"/>
</dbReference>
<proteinExistence type="inferred from homology"/>
<evidence type="ECO:0000256" key="4">
    <source>
        <dbReference type="ARBA" id="ARBA00022989"/>
    </source>
</evidence>
<dbReference type="AlphaFoldDB" id="A0A9Q1C5B5"/>
<protein>
    <submittedName>
        <fullName evidence="7">Uncharacterized protein</fullName>
    </submittedName>
</protein>
<evidence type="ECO:0000256" key="5">
    <source>
        <dbReference type="ARBA" id="ARBA00023136"/>
    </source>
</evidence>
<dbReference type="InterPro" id="IPR032808">
    <property type="entry name" value="DoxX"/>
</dbReference>
<reference evidence="7" key="1">
    <citation type="submission" date="2021-10" db="EMBL/GenBank/DDBJ databases">
        <title>Tropical sea cucumber genome reveals ecological adaptation and Cuvierian tubules defense mechanism.</title>
        <authorList>
            <person name="Chen T."/>
        </authorList>
    </citation>
    <scope>NUCLEOTIDE SEQUENCE</scope>
    <source>
        <strain evidence="7">Nanhai2018</strain>
        <tissue evidence="7">Muscle</tissue>
    </source>
</reference>
<dbReference type="Proteomes" id="UP001152320">
    <property type="component" value="Chromosome 7"/>
</dbReference>
<gene>
    <name evidence="7" type="ORF">HOLleu_16148</name>
</gene>
<sequence length="144" mass="15868">MALVHYLTIILGSLMIYRGTFKLVPINLTETEGYDQVHKDFERFAKVFPLSVDPTLYCCLIGWVELVAGSVLVFGRQPYRALSALDILLVMLIALYTVAMTGETLALTCGVIFCAACALGIFFFRDALDEDARKNSGSVKSKST</sequence>
<feature type="transmembrane region" description="Helical" evidence="6">
    <location>
        <begin position="54"/>
        <end position="74"/>
    </location>
</feature>
<keyword evidence="8" id="KW-1185">Reference proteome</keyword>
<name>A0A9Q1C5B5_HOLLE</name>
<organism evidence="7 8">
    <name type="scientific">Holothuria leucospilota</name>
    <name type="common">Black long sea cucumber</name>
    <name type="synonym">Mertensiothuria leucospilota</name>
    <dbReference type="NCBI Taxonomy" id="206669"/>
    <lineage>
        <taxon>Eukaryota</taxon>
        <taxon>Metazoa</taxon>
        <taxon>Echinodermata</taxon>
        <taxon>Eleutherozoa</taxon>
        <taxon>Echinozoa</taxon>
        <taxon>Holothuroidea</taxon>
        <taxon>Aspidochirotacea</taxon>
        <taxon>Aspidochirotida</taxon>
        <taxon>Holothuriidae</taxon>
        <taxon>Holothuria</taxon>
    </lineage>
</organism>
<dbReference type="Pfam" id="PF07681">
    <property type="entry name" value="DoxX"/>
    <property type="match status" value="1"/>
</dbReference>
<dbReference type="PANTHER" id="PTHR13163">
    <property type="entry name" value="SPINAL CORD EXPRESSION PROTEIN 4"/>
    <property type="match status" value="1"/>
</dbReference>
<feature type="transmembrane region" description="Helical" evidence="6">
    <location>
        <begin position="105"/>
        <end position="124"/>
    </location>
</feature>
<evidence type="ECO:0000256" key="1">
    <source>
        <dbReference type="ARBA" id="ARBA00004141"/>
    </source>
</evidence>
<evidence type="ECO:0000313" key="7">
    <source>
        <dbReference type="EMBL" id="KAJ8038662.1"/>
    </source>
</evidence>
<dbReference type="PANTHER" id="PTHR13163:SF2">
    <property type="entry name" value="TRANSMEMBRANE PROTEIN 35B"/>
    <property type="match status" value="1"/>
</dbReference>
<comment type="caution">
    <text evidence="7">The sequence shown here is derived from an EMBL/GenBank/DDBJ whole genome shotgun (WGS) entry which is preliminary data.</text>
</comment>
<comment type="similarity">
    <text evidence="2">Belongs to the DoxX family.</text>
</comment>
<feature type="transmembrane region" description="Helical" evidence="6">
    <location>
        <begin position="81"/>
        <end position="99"/>
    </location>
</feature>
<keyword evidence="5 6" id="KW-0472">Membrane</keyword>
<accession>A0A9Q1C5B5</accession>
<evidence type="ECO:0000313" key="8">
    <source>
        <dbReference type="Proteomes" id="UP001152320"/>
    </source>
</evidence>
<dbReference type="GO" id="GO:0016020">
    <property type="term" value="C:membrane"/>
    <property type="evidence" value="ECO:0007669"/>
    <property type="project" value="UniProtKB-SubCell"/>
</dbReference>
<evidence type="ECO:0000256" key="2">
    <source>
        <dbReference type="ARBA" id="ARBA00006679"/>
    </source>
</evidence>
<keyword evidence="4 6" id="KW-1133">Transmembrane helix</keyword>
<keyword evidence="3 6" id="KW-0812">Transmembrane</keyword>
<comment type="subcellular location">
    <subcellularLocation>
        <location evidence="1">Membrane</location>
        <topology evidence="1">Multi-pass membrane protein</topology>
    </subcellularLocation>
</comment>
<evidence type="ECO:0000256" key="3">
    <source>
        <dbReference type="ARBA" id="ARBA00022692"/>
    </source>
</evidence>
<dbReference type="OrthoDB" id="432685at2759"/>
<dbReference type="EMBL" id="JAIZAY010000007">
    <property type="protein sequence ID" value="KAJ8038662.1"/>
    <property type="molecule type" value="Genomic_DNA"/>
</dbReference>